<reference evidence="3 4" key="1">
    <citation type="journal article" date="2015" name="Genome Biol. Evol.">
        <title>Comparative Genomics of a Bacterivorous Green Alga Reveals Evolutionary Causalities and Consequences of Phago-Mixotrophic Mode of Nutrition.</title>
        <authorList>
            <person name="Burns J.A."/>
            <person name="Paasch A."/>
            <person name="Narechania A."/>
            <person name="Kim E."/>
        </authorList>
    </citation>
    <scope>NUCLEOTIDE SEQUENCE [LARGE SCALE GENOMIC DNA]</scope>
    <source>
        <strain evidence="3 4">PLY_AMNH</strain>
    </source>
</reference>
<feature type="region of interest" description="Disordered" evidence="2">
    <location>
        <begin position="58"/>
        <end position="114"/>
    </location>
</feature>
<dbReference type="EMBL" id="LGRX02012489">
    <property type="protein sequence ID" value="KAK3267308.1"/>
    <property type="molecule type" value="Genomic_DNA"/>
</dbReference>
<keyword evidence="1" id="KW-0175">Coiled coil</keyword>
<name>A0AAE0FX55_9CHLO</name>
<feature type="region of interest" description="Disordered" evidence="2">
    <location>
        <begin position="330"/>
        <end position="698"/>
    </location>
</feature>
<feature type="compositionally biased region" description="Low complexity" evidence="2">
    <location>
        <begin position="306"/>
        <end position="318"/>
    </location>
</feature>
<feature type="compositionally biased region" description="Basic residues" evidence="2">
    <location>
        <begin position="515"/>
        <end position="528"/>
    </location>
</feature>
<accession>A0AAE0FX55</accession>
<feature type="compositionally biased region" description="Basic and acidic residues" evidence="2">
    <location>
        <begin position="648"/>
        <end position="697"/>
    </location>
</feature>
<evidence type="ECO:0000256" key="2">
    <source>
        <dbReference type="SAM" id="MobiDB-lite"/>
    </source>
</evidence>
<organism evidence="3 4">
    <name type="scientific">Cymbomonas tetramitiformis</name>
    <dbReference type="NCBI Taxonomy" id="36881"/>
    <lineage>
        <taxon>Eukaryota</taxon>
        <taxon>Viridiplantae</taxon>
        <taxon>Chlorophyta</taxon>
        <taxon>Pyramimonadophyceae</taxon>
        <taxon>Pyramimonadales</taxon>
        <taxon>Pyramimonadaceae</taxon>
        <taxon>Cymbomonas</taxon>
    </lineage>
</organism>
<feature type="coiled-coil region" evidence="1">
    <location>
        <begin position="25"/>
        <end position="52"/>
    </location>
</feature>
<feature type="compositionally biased region" description="Low complexity" evidence="2">
    <location>
        <begin position="504"/>
        <end position="514"/>
    </location>
</feature>
<dbReference type="Proteomes" id="UP001190700">
    <property type="component" value="Unassembled WGS sequence"/>
</dbReference>
<feature type="compositionally biased region" description="Basic and acidic residues" evidence="2">
    <location>
        <begin position="479"/>
        <end position="488"/>
    </location>
</feature>
<evidence type="ECO:0000256" key="1">
    <source>
        <dbReference type="SAM" id="Coils"/>
    </source>
</evidence>
<evidence type="ECO:0000313" key="4">
    <source>
        <dbReference type="Proteomes" id="UP001190700"/>
    </source>
</evidence>
<keyword evidence="4" id="KW-1185">Reference proteome</keyword>
<feature type="non-terminal residue" evidence="3">
    <location>
        <position position="1"/>
    </location>
</feature>
<gene>
    <name evidence="3" type="ORF">CYMTET_24126</name>
</gene>
<proteinExistence type="predicted"/>
<feature type="compositionally biased region" description="Basic and acidic residues" evidence="2">
    <location>
        <begin position="84"/>
        <end position="114"/>
    </location>
</feature>
<feature type="region of interest" description="Disordered" evidence="2">
    <location>
        <begin position="725"/>
        <end position="765"/>
    </location>
</feature>
<feature type="region of interest" description="Disordered" evidence="2">
    <location>
        <begin position="966"/>
        <end position="1031"/>
    </location>
</feature>
<feature type="compositionally biased region" description="Basic and acidic residues" evidence="2">
    <location>
        <begin position="536"/>
        <end position="549"/>
    </location>
</feature>
<evidence type="ECO:0000313" key="3">
    <source>
        <dbReference type="EMBL" id="KAK3267308.1"/>
    </source>
</evidence>
<sequence>KQRKIADFKADVVLKTQAEKRRQERRQWLMKKKEEEAEQERLEAERKKKQESFMAEFVAWQHATAQAARDPEARAKSEPPAPIPKREPRRRPQADKGPLHRIPEVKEKPEEKIVRRASPHRQLDKIVVESHVAAIRDLEIDVSGKLERVASVTSTSTAASALTSVYGGLSLLSDVLAAPVSKGSALWHAAVPLVQNGVLRWKQGTGGDEEWGLDVVPAEQAKVVFESAHGTGFDSHKFTEQLEMFKALTTAVSVEVDVAWEELQSTQQADAEEEEEPADSTEAAPVMLDAAAVLDFHPRRRPPPDSRAAGAAATGGASGVVERVEAEAEAGLGVSGRESAAPTEGEPEYSLDGDQGGRRRALRGACSEAGADTETTPGGDDVAMKARGSQEWAEDAAEVGARAGGGDLDKARGQDDSDGAGRAGVSAESWERNGVGTPGSGAGTPAGMLGEERGATSCGPEAPAVRGGRQRPVPQAGRSSRDGDKRSGAEASALAEGDRTPRLSAAASESSSGRPRGRSTVRKARRSRASPTPTVKADEAGRDSAKTEEPAYVPMFEKRAPARPRRIGGDARSQSEPPPKAREALGGAVPAVKKGGGAGDKEGQSDGVQAAASRGELSPALAGATTALQGAGSGAELARPETGSSAELARDGEGSSAELARDGEGSSAELAREGEGSSAELAREGEGSGAELAREGKGLTAPLAREGKGLALSWLGEGSGAELACEGREKSSDEASSAVQAVGGLRQASSGHELASEPQNSQWVTPQTAQTEVARARAEAARARAEVALQLSAIAAMEVTSMSQAEHARREAISALASLQDMFTMAQAGAAGSAHGMAFLGVPGALIATVPSSSQSSTGGAHQLPRGSRRLPGAAHGPAAEATAGIAPEVYAAAMPLLEMGLLRMQPAAGVVPGAAAGAVVFSVVDVNELHQVWSLEPEGDFSLRKFREKLRTVCQFSNVVMSRLEEHEQSPGEAGSPPVVQGEAGSPPVVQGEASSPPVVQGAAPEEARPEAGVGASRTSESLAPQRAERGDGMLLKMPLRRVDIPVLQRLEMARLELPEALQPPPSYRMDPGMIGALESPGGALPEPLPDPYAAARWKEGLAFDLMLDADESGKEESEATSTHHPRAGPPPRKPKNLWGPAKQRVNAEVREYRVMKKMDGLVEEASHEAPKFPRAPQSTPRIDNSLQGMKLWNRWYSKHLLTEGDMRYVCNKVNLVKEHPYLREMHRWAPNPHERPGNEEKMPSLELSQKESVPGFERLMTRVTNSNLKLKDRLVKARNNGVQTLKSAAKTTLSLLKLTSNWGMKNSSQGTP</sequence>
<feature type="compositionally biased region" description="Low complexity" evidence="2">
    <location>
        <begin position="620"/>
        <end position="630"/>
    </location>
</feature>
<feature type="region of interest" description="Disordered" evidence="2">
    <location>
        <begin position="851"/>
        <end position="879"/>
    </location>
</feature>
<feature type="compositionally biased region" description="Polar residues" evidence="2">
    <location>
        <begin position="851"/>
        <end position="860"/>
    </location>
</feature>
<comment type="caution">
    <text evidence="3">The sequence shown here is derived from an EMBL/GenBank/DDBJ whole genome shotgun (WGS) entry which is preliminary data.</text>
</comment>
<feature type="region of interest" description="Disordered" evidence="2">
    <location>
        <begin position="1113"/>
        <end position="1144"/>
    </location>
</feature>
<protein>
    <submittedName>
        <fullName evidence="3">Uncharacterized protein</fullName>
    </submittedName>
</protein>
<feature type="region of interest" description="Disordered" evidence="2">
    <location>
        <begin position="297"/>
        <end position="318"/>
    </location>
</feature>